<accession>A0A1H3XJC7</accession>
<reference evidence="1 2" key="1">
    <citation type="submission" date="2016-10" db="EMBL/GenBank/DDBJ databases">
        <authorList>
            <person name="de Groot N.N."/>
        </authorList>
    </citation>
    <scope>NUCLEOTIDE SEQUENCE [LARGE SCALE GENOMIC DNA]</scope>
    <source>
        <strain evidence="1 2">D31d</strain>
    </source>
</reference>
<name>A0A1H3XJC7_XYLRU</name>
<protein>
    <recommendedName>
        <fullName evidence="3">Lipoprotein</fullName>
    </recommendedName>
</protein>
<sequence length="304" mass="32220">MKKFRYIIMLLAVIGFTACDNKSIEDLQGEFSNITFCTFNNGSVQPTTKLGKGIKALNTQFTDAAGNSLSLSFGSKEWILGEGTYQPVATLTTGGTYAGSINGATISEGSIDVSAVNGCYFISGLVKTSDGKQYKPYFKGELTFIVGEDDPEPSGYTMTIATSEVAIMDWTTFQNTVYPDVTKYTITVKDPNGQQVAMFDAINGNNKQAADLAGTYTIVGDAHDAMQISAGYSIPDYGMAGGTSYLDNGGTMQYLTGGSVEITTAKSAEGETLYTFKGTSLETIDAAGTTGSGAFNFMFISLVK</sequence>
<dbReference type="EMBL" id="FNRF01000001">
    <property type="protein sequence ID" value="SDZ99360.1"/>
    <property type="molecule type" value="Genomic_DNA"/>
</dbReference>
<dbReference type="OrthoDB" id="9764164at2"/>
<gene>
    <name evidence="1" type="ORF">SAMN05216462_0235</name>
</gene>
<evidence type="ECO:0000313" key="1">
    <source>
        <dbReference type="EMBL" id="SDZ99360.1"/>
    </source>
</evidence>
<proteinExistence type="predicted"/>
<evidence type="ECO:0000313" key="2">
    <source>
        <dbReference type="Proteomes" id="UP000182257"/>
    </source>
</evidence>
<dbReference type="AlphaFoldDB" id="A0A1H3XJC7"/>
<dbReference type="PROSITE" id="PS51257">
    <property type="entry name" value="PROKAR_LIPOPROTEIN"/>
    <property type="match status" value="1"/>
</dbReference>
<dbReference type="Proteomes" id="UP000182257">
    <property type="component" value="Unassembled WGS sequence"/>
</dbReference>
<dbReference type="RefSeq" id="WP_074759872.1">
    <property type="nucleotide sequence ID" value="NZ_FNRF01000001.1"/>
</dbReference>
<evidence type="ECO:0008006" key="3">
    <source>
        <dbReference type="Google" id="ProtNLM"/>
    </source>
</evidence>
<organism evidence="1 2">
    <name type="scientific">Xylanibacter ruminicola</name>
    <name type="common">Prevotella ruminicola</name>
    <dbReference type="NCBI Taxonomy" id="839"/>
    <lineage>
        <taxon>Bacteria</taxon>
        <taxon>Pseudomonadati</taxon>
        <taxon>Bacteroidota</taxon>
        <taxon>Bacteroidia</taxon>
        <taxon>Bacteroidales</taxon>
        <taxon>Prevotellaceae</taxon>
        <taxon>Xylanibacter</taxon>
    </lineage>
</organism>